<dbReference type="EMBL" id="JAEAOA010000606">
    <property type="protein sequence ID" value="KAK3609248.1"/>
    <property type="molecule type" value="Genomic_DNA"/>
</dbReference>
<keyword evidence="5" id="KW-1185">Reference proteome</keyword>
<comment type="caution">
    <text evidence="4">The sequence shown here is derived from an EMBL/GenBank/DDBJ whole genome shotgun (WGS) entry which is preliminary data.</text>
</comment>
<comment type="subcellular location">
    <subcellularLocation>
        <location evidence="1">Membrane</location>
    </subcellularLocation>
</comment>
<dbReference type="Proteomes" id="UP001195483">
    <property type="component" value="Unassembled WGS sequence"/>
</dbReference>
<reference evidence="4" key="2">
    <citation type="journal article" date="2021" name="Genome Biol. Evol.">
        <title>Developing a high-quality reference genome for a parasitic bivalve with doubly uniparental inheritance (Bivalvia: Unionida).</title>
        <authorList>
            <person name="Smith C.H."/>
        </authorList>
    </citation>
    <scope>NUCLEOTIDE SEQUENCE</scope>
    <source>
        <strain evidence="4">CHS0354</strain>
        <tissue evidence="4">Mantle</tissue>
    </source>
</reference>
<evidence type="ECO:0000259" key="3">
    <source>
        <dbReference type="PROSITE" id="PS50003"/>
    </source>
</evidence>
<protein>
    <recommendedName>
        <fullName evidence="3">PH domain-containing protein</fullName>
    </recommendedName>
</protein>
<dbReference type="Gene3D" id="2.30.29.30">
    <property type="entry name" value="Pleckstrin-homology domain (PH domain)/Phosphotyrosine-binding domain (PTB)"/>
    <property type="match status" value="1"/>
</dbReference>
<evidence type="ECO:0000313" key="5">
    <source>
        <dbReference type="Proteomes" id="UP001195483"/>
    </source>
</evidence>
<gene>
    <name evidence="4" type="ORF">CHS0354_009363</name>
</gene>
<dbReference type="InterPro" id="IPR011993">
    <property type="entry name" value="PH-like_dom_sf"/>
</dbReference>
<dbReference type="PROSITE" id="PS50003">
    <property type="entry name" value="PH_DOMAIN"/>
    <property type="match status" value="1"/>
</dbReference>
<feature type="domain" description="PH" evidence="3">
    <location>
        <begin position="4"/>
        <end position="110"/>
    </location>
</feature>
<evidence type="ECO:0000313" key="4">
    <source>
        <dbReference type="EMBL" id="KAK3609248.1"/>
    </source>
</evidence>
<dbReference type="InterPro" id="IPR039680">
    <property type="entry name" value="PLEKHB1/2"/>
</dbReference>
<evidence type="ECO:0000256" key="1">
    <source>
        <dbReference type="ARBA" id="ARBA00004370"/>
    </source>
</evidence>
<evidence type="ECO:0000256" key="2">
    <source>
        <dbReference type="ARBA" id="ARBA00023136"/>
    </source>
</evidence>
<name>A0AAE0TGI3_9BIVA</name>
<dbReference type="PANTHER" id="PTHR14309">
    <property type="entry name" value="EXPRESSED PROTEIN"/>
    <property type="match status" value="1"/>
</dbReference>
<reference evidence="4" key="1">
    <citation type="journal article" date="2021" name="Genome Biol. Evol.">
        <title>A High-Quality Reference Genome for a Parasitic Bivalve with Doubly Uniparental Inheritance (Bivalvia: Unionida).</title>
        <authorList>
            <person name="Smith C.H."/>
        </authorList>
    </citation>
    <scope>NUCLEOTIDE SEQUENCE</scope>
    <source>
        <strain evidence="4">CHS0354</strain>
    </source>
</reference>
<dbReference type="Pfam" id="PF00169">
    <property type="entry name" value="PH"/>
    <property type="match status" value="1"/>
</dbReference>
<dbReference type="SUPFAM" id="SSF50729">
    <property type="entry name" value="PH domain-like"/>
    <property type="match status" value="1"/>
</dbReference>
<accession>A0AAE0TGI3</accession>
<dbReference type="FunFam" id="2.30.29.30:FF:000073">
    <property type="entry name" value="Pleckstrin homology domain-containing family B member 2"/>
    <property type="match status" value="1"/>
</dbReference>
<dbReference type="SMART" id="SM00233">
    <property type="entry name" value="PH"/>
    <property type="match status" value="1"/>
</dbReference>
<reference evidence="4" key="3">
    <citation type="submission" date="2023-05" db="EMBL/GenBank/DDBJ databases">
        <authorList>
            <person name="Smith C.H."/>
        </authorList>
    </citation>
    <scope>NUCLEOTIDE SEQUENCE</scope>
    <source>
        <strain evidence="4">CHS0354</strain>
        <tissue evidence="4">Mantle</tissue>
    </source>
</reference>
<sequence>MALSIAKAGWLYRQSSILRRWKHNWFVLYQNGDLAFFESQDSLQHEERFFLSRDCLAIKTGVKCNFSPPENGGKESLLMINLRDNIELRLCAENPDDMRAWQIAIEEARVLRPYTSPPPAFHGGDFTGRTVYAQPGQIFYGPHVPPYVVNSASGSDQRIIIPQDPNNPNSTQIVYVQDYPHYYRGYNGTDVALGMMAGAAVGTMMWGPLLWW</sequence>
<proteinExistence type="predicted"/>
<keyword evidence="2" id="KW-0472">Membrane</keyword>
<dbReference type="GO" id="GO:0045595">
    <property type="term" value="P:regulation of cell differentiation"/>
    <property type="evidence" value="ECO:0007669"/>
    <property type="project" value="TreeGrafter"/>
</dbReference>
<organism evidence="4 5">
    <name type="scientific">Potamilus streckersoni</name>
    <dbReference type="NCBI Taxonomy" id="2493646"/>
    <lineage>
        <taxon>Eukaryota</taxon>
        <taxon>Metazoa</taxon>
        <taxon>Spiralia</taxon>
        <taxon>Lophotrochozoa</taxon>
        <taxon>Mollusca</taxon>
        <taxon>Bivalvia</taxon>
        <taxon>Autobranchia</taxon>
        <taxon>Heteroconchia</taxon>
        <taxon>Palaeoheterodonta</taxon>
        <taxon>Unionida</taxon>
        <taxon>Unionoidea</taxon>
        <taxon>Unionidae</taxon>
        <taxon>Ambleminae</taxon>
        <taxon>Lampsilini</taxon>
        <taxon>Potamilus</taxon>
    </lineage>
</organism>
<dbReference type="InterPro" id="IPR001849">
    <property type="entry name" value="PH_domain"/>
</dbReference>
<dbReference type="GO" id="GO:0016020">
    <property type="term" value="C:membrane"/>
    <property type="evidence" value="ECO:0007669"/>
    <property type="project" value="UniProtKB-SubCell"/>
</dbReference>
<dbReference type="PANTHER" id="PTHR14309:SF10">
    <property type="entry name" value="PH DOMAIN-CONTAINING PROTEIN"/>
    <property type="match status" value="1"/>
</dbReference>
<dbReference type="AlphaFoldDB" id="A0AAE0TGI3"/>